<reference evidence="2 3" key="2">
    <citation type="submission" date="2020-02" db="EMBL/GenBank/DDBJ databases">
        <title>Candidatus Galacturonibacter soehngenii shows hetero-acetogenic catabolism of galacturonic acid but lacks a canonical carbon monoxide dehydrogenase/acetyl-CoA synthase complex.</title>
        <authorList>
            <person name="Diender M."/>
            <person name="Stouten G.R."/>
            <person name="Petersen J.F."/>
            <person name="Nielsen P.H."/>
            <person name="Dueholm M.S."/>
            <person name="Pronk J.T."/>
            <person name="Van Loosdrecht M.C.M."/>
        </authorList>
    </citation>
    <scope>NUCLEOTIDE SEQUENCE [LARGE SCALE GENOMIC DNA]</scope>
    <source>
        <strain evidence="2">GalUA</strain>
    </source>
</reference>
<keyword evidence="1" id="KW-0812">Transmembrane</keyword>
<name>A0A7V7QHY4_9FIRM</name>
<dbReference type="Proteomes" id="UP000461768">
    <property type="component" value="Unassembled WGS sequence"/>
</dbReference>
<dbReference type="AlphaFoldDB" id="A0A7V7QHY4"/>
<evidence type="ECO:0000313" key="2">
    <source>
        <dbReference type="EMBL" id="KAB1435731.1"/>
    </source>
</evidence>
<sequence length="122" mass="13678">MKKNFIIILIGIIFIFGLGIFFYSQSDFTYLAIIKGSIHSTTSNASLTTFHTTRKDTIVISANSTIEQGSLTITLTDESGAVITDIDVDTNYSELIQVKKNKDYKLLVSYQDFIGDYEIKCK</sequence>
<comment type="caution">
    <text evidence="2">The sequence shown here is derived from an EMBL/GenBank/DDBJ whole genome shotgun (WGS) entry which is preliminary data.</text>
</comment>
<dbReference type="EMBL" id="WAGX01000007">
    <property type="protein sequence ID" value="KAB1435731.1"/>
    <property type="molecule type" value="Genomic_DNA"/>
</dbReference>
<evidence type="ECO:0000313" key="3">
    <source>
        <dbReference type="Proteomes" id="UP000461768"/>
    </source>
</evidence>
<organism evidence="2 3">
    <name type="scientific">Candidatus Galacturonatibacter soehngenii</name>
    <dbReference type="NCBI Taxonomy" id="2307010"/>
    <lineage>
        <taxon>Bacteria</taxon>
        <taxon>Bacillati</taxon>
        <taxon>Bacillota</taxon>
        <taxon>Clostridia</taxon>
        <taxon>Lachnospirales</taxon>
        <taxon>Lachnospiraceae</taxon>
        <taxon>Candidatus Galacturonatibacter</taxon>
    </lineage>
</organism>
<evidence type="ECO:0008006" key="4">
    <source>
        <dbReference type="Google" id="ProtNLM"/>
    </source>
</evidence>
<proteinExistence type="predicted"/>
<reference evidence="2 3" key="1">
    <citation type="submission" date="2019-09" db="EMBL/GenBank/DDBJ databases">
        <authorList>
            <person name="Valk L.C."/>
        </authorList>
    </citation>
    <scope>NUCLEOTIDE SEQUENCE [LARGE SCALE GENOMIC DNA]</scope>
    <source>
        <strain evidence="2">GalUA</strain>
    </source>
</reference>
<accession>A0A7V7QHY4</accession>
<gene>
    <name evidence="2" type="ORF">F7O84_15215</name>
</gene>
<protein>
    <recommendedName>
        <fullName evidence="4">DUF3244 domain-containing protein</fullName>
    </recommendedName>
</protein>
<feature type="transmembrane region" description="Helical" evidence="1">
    <location>
        <begin position="5"/>
        <end position="23"/>
    </location>
</feature>
<keyword evidence="3" id="KW-1185">Reference proteome</keyword>
<dbReference type="RefSeq" id="WP_151147191.1">
    <property type="nucleotide sequence ID" value="NZ_WAGX01000007.1"/>
</dbReference>
<keyword evidence="1" id="KW-1133">Transmembrane helix</keyword>
<evidence type="ECO:0000256" key="1">
    <source>
        <dbReference type="SAM" id="Phobius"/>
    </source>
</evidence>
<keyword evidence="1" id="KW-0472">Membrane</keyword>